<proteinExistence type="predicted"/>
<dbReference type="eggNOG" id="COG2608">
    <property type="taxonomic scope" value="Bacteria"/>
</dbReference>
<dbReference type="InterPro" id="IPR006121">
    <property type="entry name" value="HMA_dom"/>
</dbReference>
<dbReference type="PROSITE" id="PS01047">
    <property type="entry name" value="HMA_1"/>
    <property type="match status" value="1"/>
</dbReference>
<dbReference type="PANTHER" id="PTHR46594:SF4">
    <property type="entry name" value="P-TYPE CATION-TRANSPORTING ATPASE"/>
    <property type="match status" value="1"/>
</dbReference>
<keyword evidence="1" id="KW-0479">Metal-binding</keyword>
<protein>
    <submittedName>
        <fullName evidence="3">Heavy metal transport/detoxification protein</fullName>
    </submittedName>
</protein>
<dbReference type="InterPro" id="IPR017969">
    <property type="entry name" value="Heavy-metal-associated_CS"/>
</dbReference>
<evidence type="ECO:0000259" key="2">
    <source>
        <dbReference type="PROSITE" id="PS50846"/>
    </source>
</evidence>
<dbReference type="HOGENOM" id="CLU_134973_10_3_0"/>
<name>Q01UW5_SOLUE</name>
<dbReference type="CDD" id="cd00371">
    <property type="entry name" value="HMA"/>
    <property type="match status" value="1"/>
</dbReference>
<dbReference type="InterPro" id="IPR001802">
    <property type="entry name" value="MerP/CopZ"/>
</dbReference>
<feature type="domain" description="HMA" evidence="2">
    <location>
        <begin position="4"/>
        <end position="70"/>
    </location>
</feature>
<evidence type="ECO:0000313" key="3">
    <source>
        <dbReference type="EMBL" id="ABJ86555.1"/>
    </source>
</evidence>
<dbReference type="KEGG" id="sus:Acid_5608"/>
<gene>
    <name evidence="3" type="ordered locus">Acid_5608</name>
</gene>
<dbReference type="GO" id="GO:0046872">
    <property type="term" value="F:metal ion binding"/>
    <property type="evidence" value="ECO:0007669"/>
    <property type="project" value="UniProtKB-KW"/>
</dbReference>
<organism evidence="3">
    <name type="scientific">Solibacter usitatus (strain Ellin6076)</name>
    <dbReference type="NCBI Taxonomy" id="234267"/>
    <lineage>
        <taxon>Bacteria</taxon>
        <taxon>Pseudomonadati</taxon>
        <taxon>Acidobacteriota</taxon>
        <taxon>Terriglobia</taxon>
        <taxon>Bryobacterales</taxon>
        <taxon>Solibacteraceae</taxon>
        <taxon>Candidatus Solibacter</taxon>
    </lineage>
</organism>
<dbReference type="FunFam" id="3.30.70.100:FF:000005">
    <property type="entry name" value="Copper-exporting P-type ATPase A"/>
    <property type="match status" value="1"/>
</dbReference>
<dbReference type="PANTHER" id="PTHR46594">
    <property type="entry name" value="P-TYPE CATION-TRANSPORTING ATPASE"/>
    <property type="match status" value="1"/>
</dbReference>
<sequence>MATETLKMTVHGMTCGNCARSVERKLTAIPGVSKATVDLLNQNATIDYDAAAVQPEALAAAVRQLGFEVPV</sequence>
<accession>Q01UW5</accession>
<dbReference type="Gene3D" id="3.30.70.100">
    <property type="match status" value="1"/>
</dbReference>
<dbReference type="EMBL" id="CP000473">
    <property type="protein sequence ID" value="ABJ86555.1"/>
    <property type="molecule type" value="Genomic_DNA"/>
</dbReference>
<evidence type="ECO:0000256" key="1">
    <source>
        <dbReference type="ARBA" id="ARBA00022723"/>
    </source>
</evidence>
<reference evidence="3" key="1">
    <citation type="submission" date="2006-10" db="EMBL/GenBank/DDBJ databases">
        <title>Complete sequence of Solibacter usitatus Ellin6076.</title>
        <authorList>
            <consortium name="US DOE Joint Genome Institute"/>
            <person name="Copeland A."/>
            <person name="Lucas S."/>
            <person name="Lapidus A."/>
            <person name="Barry K."/>
            <person name="Detter J.C."/>
            <person name="Glavina del Rio T."/>
            <person name="Hammon N."/>
            <person name="Israni S."/>
            <person name="Dalin E."/>
            <person name="Tice H."/>
            <person name="Pitluck S."/>
            <person name="Thompson L.S."/>
            <person name="Brettin T."/>
            <person name="Bruce D."/>
            <person name="Han C."/>
            <person name="Tapia R."/>
            <person name="Gilna P."/>
            <person name="Schmutz J."/>
            <person name="Larimer F."/>
            <person name="Land M."/>
            <person name="Hauser L."/>
            <person name="Kyrpides N."/>
            <person name="Mikhailova N."/>
            <person name="Janssen P.H."/>
            <person name="Kuske C.R."/>
            <person name="Richardson P."/>
        </authorList>
    </citation>
    <scope>NUCLEOTIDE SEQUENCE</scope>
    <source>
        <strain evidence="3">Ellin6076</strain>
    </source>
</reference>
<dbReference type="InParanoid" id="Q01UW5"/>
<dbReference type="SUPFAM" id="SSF55008">
    <property type="entry name" value="HMA, heavy metal-associated domain"/>
    <property type="match status" value="1"/>
</dbReference>
<dbReference type="AlphaFoldDB" id="Q01UW5"/>
<dbReference type="OrthoDB" id="9813965at2"/>
<dbReference type="PRINTS" id="PR00946">
    <property type="entry name" value="HGSCAVENGER"/>
</dbReference>
<dbReference type="Pfam" id="PF00403">
    <property type="entry name" value="HMA"/>
    <property type="match status" value="1"/>
</dbReference>
<dbReference type="InterPro" id="IPR036163">
    <property type="entry name" value="HMA_dom_sf"/>
</dbReference>
<dbReference type="PROSITE" id="PS50846">
    <property type="entry name" value="HMA_2"/>
    <property type="match status" value="1"/>
</dbReference>
<dbReference type="STRING" id="234267.Acid_5608"/>